<dbReference type="RefSeq" id="WP_197421193.1">
    <property type="nucleotide sequence ID" value="NZ_JBHSCR010000001.1"/>
</dbReference>
<keyword evidence="1 5" id="KW-0808">Transferase</keyword>
<evidence type="ECO:0000256" key="2">
    <source>
        <dbReference type="ARBA" id="ARBA00022741"/>
    </source>
</evidence>
<dbReference type="EMBL" id="JBHSCR010000001">
    <property type="protein sequence ID" value="MFC4346521.1"/>
    <property type="molecule type" value="Genomic_DNA"/>
</dbReference>
<feature type="binding site" evidence="5">
    <location>
        <position position="345"/>
    </location>
    <ligand>
        <name>Mg(2+)</name>
        <dbReference type="ChEBI" id="CHEBI:18420"/>
    </ligand>
</feature>
<comment type="caution">
    <text evidence="5">Lacks conserved residue(s) required for the propagation of feature annotation.</text>
</comment>
<evidence type="ECO:0000313" key="7">
    <source>
        <dbReference type="EMBL" id="MFC4346521.1"/>
    </source>
</evidence>
<comment type="caution">
    <text evidence="7">The sequence shown here is derived from an EMBL/GenBank/DDBJ whole genome shotgun (WGS) entry which is preliminary data.</text>
</comment>
<comment type="catalytic activity">
    <reaction evidence="5">
        <text>acetate + ATP = acetyl phosphate + ADP</text>
        <dbReference type="Rhea" id="RHEA:11352"/>
        <dbReference type="ChEBI" id="CHEBI:22191"/>
        <dbReference type="ChEBI" id="CHEBI:30089"/>
        <dbReference type="ChEBI" id="CHEBI:30616"/>
        <dbReference type="ChEBI" id="CHEBI:456216"/>
        <dbReference type="EC" id="2.7.2.1"/>
    </reaction>
</comment>
<dbReference type="PIRSF" id="PIRSF000722">
    <property type="entry name" value="Acetate_prop_kin"/>
    <property type="match status" value="1"/>
</dbReference>
<evidence type="ECO:0000313" key="8">
    <source>
        <dbReference type="Proteomes" id="UP001595776"/>
    </source>
</evidence>
<organism evidence="7 8">
    <name type="scientific">Kordiimonas lipolytica</name>
    <dbReference type="NCBI Taxonomy" id="1662421"/>
    <lineage>
        <taxon>Bacteria</taxon>
        <taxon>Pseudomonadati</taxon>
        <taxon>Pseudomonadota</taxon>
        <taxon>Alphaproteobacteria</taxon>
        <taxon>Kordiimonadales</taxon>
        <taxon>Kordiimonadaceae</taxon>
        <taxon>Kordiimonas</taxon>
    </lineage>
</organism>
<evidence type="ECO:0000256" key="4">
    <source>
        <dbReference type="ARBA" id="ARBA00022840"/>
    </source>
</evidence>
<protein>
    <recommendedName>
        <fullName evidence="5">Acetate kinase</fullName>
        <ecNumber evidence="5">2.7.2.1</ecNumber>
    </recommendedName>
    <alternativeName>
        <fullName evidence="5">Acetokinase</fullName>
    </alternativeName>
</protein>
<dbReference type="GO" id="GO:0016301">
    <property type="term" value="F:kinase activity"/>
    <property type="evidence" value="ECO:0007669"/>
    <property type="project" value="UniProtKB-KW"/>
</dbReference>
<accession>A0ABV8U5Q0</accession>
<dbReference type="PANTHER" id="PTHR21060:SF15">
    <property type="entry name" value="ACETATE KINASE-RELATED"/>
    <property type="match status" value="1"/>
</dbReference>
<reference evidence="8" key="1">
    <citation type="journal article" date="2019" name="Int. J. Syst. Evol. Microbiol.">
        <title>The Global Catalogue of Microorganisms (GCM) 10K type strain sequencing project: providing services to taxonomists for standard genome sequencing and annotation.</title>
        <authorList>
            <consortium name="The Broad Institute Genomics Platform"/>
            <consortium name="The Broad Institute Genome Sequencing Center for Infectious Disease"/>
            <person name="Wu L."/>
            <person name="Ma J."/>
        </authorList>
    </citation>
    <scope>NUCLEOTIDE SEQUENCE [LARGE SCALE GENOMIC DNA]</scope>
    <source>
        <strain evidence="8">CGMCC 1.15304</strain>
    </source>
</reference>
<feature type="binding site" evidence="5">
    <location>
        <position position="60"/>
    </location>
    <ligand>
        <name>substrate</name>
    </ligand>
</feature>
<dbReference type="NCBIfam" id="TIGR00016">
    <property type="entry name" value="ackA"/>
    <property type="match status" value="1"/>
</dbReference>
<comment type="cofactor">
    <cofactor evidence="5">
        <name>Mg(2+)</name>
        <dbReference type="ChEBI" id="CHEBI:18420"/>
    </cofactor>
    <cofactor evidence="5">
        <name>Mn(2+)</name>
        <dbReference type="ChEBI" id="CHEBI:29035"/>
    </cofactor>
    <text evidence="5">Mg(2+). Can also accept Mn(2+).</text>
</comment>
<keyword evidence="5" id="KW-0460">Magnesium</keyword>
<sequence length="362" mass="38445">MFLTVNIGSSSLRLGWHDGEAGSATTAPFDGKGGATVLSRHIGQFIEAQGNATPTAVCHRIVHAGAAYGESCFIDDKVVAAIKANSPLAPLHNPLALELIEACRALFGAAVPQVAVFDSAFSHNMPDYAALYAIPARLGIRRLGFHGIAHHLMWQAAVKRNPQARRVISLQLGSGASACAVRDGRAVDTSMGFTPLEGLMMNSRCGDIDPGVLLYLQQEKGLSVSEIEDLLNRRSGLHGVSGGNTSLKDLLLLDDDQSKLAVDMYCYRIRKYVGAYVAALGGLDAIVIGGGIGEHLPEIRRRCFDGLAFLGVEMDDCRNASCDGSGGVISAPQSNVTVEVVVLDENRFMADEAARLFAQPAR</sequence>
<proteinExistence type="inferred from homology"/>
<evidence type="ECO:0000256" key="3">
    <source>
        <dbReference type="ARBA" id="ARBA00022777"/>
    </source>
</evidence>
<dbReference type="Pfam" id="PF00871">
    <property type="entry name" value="Acetate_kinase"/>
    <property type="match status" value="1"/>
</dbReference>
<feature type="active site" description="Proton donor/acceptor" evidence="5">
    <location>
        <position position="118"/>
    </location>
</feature>
<keyword evidence="5" id="KW-0479">Metal-binding</keyword>
<dbReference type="PRINTS" id="PR00471">
    <property type="entry name" value="ACETATEKNASE"/>
</dbReference>
<keyword evidence="4 5" id="KW-0067">ATP-binding</keyword>
<comment type="similarity">
    <text evidence="5 6">Belongs to the acetokinase family.</text>
</comment>
<dbReference type="SUPFAM" id="SSF53067">
    <property type="entry name" value="Actin-like ATPase domain"/>
    <property type="match status" value="2"/>
</dbReference>
<dbReference type="InterPro" id="IPR043129">
    <property type="entry name" value="ATPase_NBD"/>
</dbReference>
<dbReference type="InterPro" id="IPR000890">
    <property type="entry name" value="Aliphatic_acid_kin_short-chain"/>
</dbReference>
<comment type="subunit">
    <text evidence="5">Homodimer.</text>
</comment>
<keyword evidence="3 5" id="KW-0418">Kinase</keyword>
<dbReference type="Proteomes" id="UP001595776">
    <property type="component" value="Unassembled WGS sequence"/>
</dbReference>
<comment type="subcellular location">
    <subcellularLocation>
        <location evidence="5">Cytoplasm</location>
    </subcellularLocation>
</comment>
<comment type="function">
    <text evidence="5">Catalyzes the formation of acetyl phosphate from acetate and ATP. Can also catalyze the reverse reaction.</text>
</comment>
<dbReference type="EC" id="2.7.2.1" evidence="5"/>
<name>A0ABV8U5Q0_9PROT</name>
<keyword evidence="5" id="KW-0963">Cytoplasm</keyword>
<comment type="pathway">
    <text evidence="5">Metabolic intermediate biosynthesis; acetyl-CoA biosynthesis; acetyl-CoA from acetate: step 1/2.</text>
</comment>
<keyword evidence="2 5" id="KW-0547">Nucleotide-binding</keyword>
<dbReference type="Gene3D" id="3.30.420.40">
    <property type="match status" value="2"/>
</dbReference>
<feature type="binding site" evidence="5">
    <location>
        <begin position="291"/>
        <end position="295"/>
    </location>
    <ligand>
        <name>ATP</name>
        <dbReference type="ChEBI" id="CHEBI:30616"/>
    </ligand>
</feature>
<keyword evidence="8" id="KW-1185">Reference proteome</keyword>
<dbReference type="HAMAP" id="MF_00020">
    <property type="entry name" value="Acetate_kinase"/>
    <property type="match status" value="1"/>
</dbReference>
<evidence type="ECO:0000256" key="6">
    <source>
        <dbReference type="RuleBase" id="RU003835"/>
    </source>
</evidence>
<evidence type="ECO:0000256" key="5">
    <source>
        <dbReference type="HAMAP-Rule" id="MF_00020"/>
    </source>
</evidence>
<evidence type="ECO:0000256" key="1">
    <source>
        <dbReference type="ARBA" id="ARBA00022679"/>
    </source>
</evidence>
<dbReference type="InterPro" id="IPR004372">
    <property type="entry name" value="Ac/propionate_kinase"/>
</dbReference>
<feature type="site" description="Transition state stabilizer" evidence="5">
    <location>
        <position position="146"/>
    </location>
</feature>
<gene>
    <name evidence="5" type="primary">ackA</name>
    <name evidence="7" type="ORF">ACFO5Q_01515</name>
</gene>
<feature type="site" description="Transition state stabilizer" evidence="5">
    <location>
        <position position="204"/>
    </location>
</feature>
<dbReference type="PANTHER" id="PTHR21060">
    <property type="entry name" value="ACETATE KINASE"/>
    <property type="match status" value="1"/>
</dbReference>